<proteinExistence type="predicted"/>
<organism evidence="1 2">
    <name type="scientific">Candidatus Ethanoperedens thermophilum</name>
    <dbReference type="NCBI Taxonomy" id="2766897"/>
    <lineage>
        <taxon>Archaea</taxon>
        <taxon>Methanobacteriati</taxon>
        <taxon>Methanobacteriota</taxon>
        <taxon>Stenosarchaea group</taxon>
        <taxon>Methanomicrobia</taxon>
        <taxon>Methanosarcinales</taxon>
        <taxon>Methanosarcinales incertae sedis</taxon>
        <taxon>GOM Arc I cluster</taxon>
        <taxon>Candidatus Ethanoperedens</taxon>
    </lineage>
</organism>
<comment type="caution">
    <text evidence="1">The sequence shown here is derived from an EMBL/GenBank/DDBJ whole genome shotgun (WGS) entry which is preliminary data.</text>
</comment>
<protein>
    <submittedName>
        <fullName evidence="1">Uncharacterized protein</fullName>
    </submittedName>
</protein>
<reference evidence="1" key="1">
    <citation type="journal article" date="2020" name="MBio">
        <title>'Candidatus Ethanoperedens,' a Thermophilic Genus of Archaea Mediating the Anaerobic Oxidation of Ethane.</title>
        <authorList>
            <person name="Hahn C.J."/>
            <person name="Laso-Perez R."/>
            <person name="Vulcano F."/>
            <person name="Vaziourakis K.M."/>
            <person name="Stokke R."/>
            <person name="Steen I.H."/>
            <person name="Teske A."/>
            <person name="Boetius A."/>
            <person name="Liebeke M."/>
            <person name="Amann R."/>
            <person name="Knittel K."/>
            <person name="Wegener G."/>
        </authorList>
    </citation>
    <scope>NUCLEOTIDE SEQUENCE</scope>
    <source>
        <strain evidence="1">GoM-Arc1-LC-WB58</strain>
    </source>
</reference>
<gene>
    <name evidence="1" type="ORF">GIS02_02535</name>
</gene>
<sequence length="82" mass="9684">MNPIDQLELSKKRMIFIIIMDTALENDTVPEFQHQDTYFLCAAGMIFCRYMAWRCRHFRLSIGQLVGELENASCSLLVRRRK</sequence>
<evidence type="ECO:0000313" key="1">
    <source>
        <dbReference type="EMBL" id="NMG83066.1"/>
    </source>
</evidence>
<dbReference type="Proteomes" id="UP000606580">
    <property type="component" value="Unassembled WGS sequence"/>
</dbReference>
<dbReference type="EMBL" id="WNEG01000047">
    <property type="protein sequence ID" value="NMG83066.1"/>
    <property type="molecule type" value="Genomic_DNA"/>
</dbReference>
<accession>A0A848D935</accession>
<dbReference type="AlphaFoldDB" id="A0A848D935"/>
<name>A0A848D935_9EURY</name>
<evidence type="ECO:0000313" key="2">
    <source>
        <dbReference type="Proteomes" id="UP000606580"/>
    </source>
</evidence>